<evidence type="ECO:0000313" key="4">
    <source>
        <dbReference type="Proteomes" id="UP000037425"/>
    </source>
</evidence>
<dbReference type="InterPro" id="IPR036291">
    <property type="entry name" value="NAD(P)-bd_dom_sf"/>
</dbReference>
<dbReference type="EMBL" id="LGAP01000037">
    <property type="protein sequence ID" value="KOF13473.1"/>
    <property type="molecule type" value="Genomic_DNA"/>
</dbReference>
<dbReference type="Gene3D" id="3.40.50.720">
    <property type="entry name" value="NAD(P)-binding Rossmann-like Domain"/>
    <property type="match status" value="1"/>
</dbReference>
<proteinExistence type="predicted"/>
<gene>
    <name evidence="3" type="ORF">AC244_31175</name>
</gene>
<dbReference type="PANTHER" id="PTHR12126">
    <property type="entry name" value="NADH-UBIQUINONE OXIDOREDUCTASE 39 KDA SUBUNIT-RELATED"/>
    <property type="match status" value="1"/>
</dbReference>
<sequence>MNVLILGATGFVGSAILQRLLADGHIVTGLGRAVARAQLRMPDAQWLSADLATMPGPQDWITLVENHDVVVNCAGALQDGLSDDVAVTQEAAMLALYAAAKSKPSMRIVQISAPRGGAGTDRAFLATKFRADDALAASSISHVILRPTLVLGRNAHGGSALLRALAALPLAIPLIHAQSRVETVALSDVTEAVSAAVADLVPDRSDLVLGHTDRPTLAELVALHRRWLGLPAARIVALSPALAAPVGLVADIAGRLGWRSPLRSTALAVMAGGVGAAPDQGNRAAIPLLSAGQTLSANPAGVQDLWFARLYLLKPLMIVGLSAFWLLSGLIPLLDLEAARQHFLRFLPDAPATALTLFTCLADVVLGVAVLVRPHAKRALLGMLALTAAYLVSATLVEPELWGDPLGPLVKVLPSILLTLATFAILDER</sequence>
<dbReference type="SUPFAM" id="SSF51735">
    <property type="entry name" value="NAD(P)-binding Rossmann-fold domains"/>
    <property type="match status" value="1"/>
</dbReference>
<dbReference type="InterPro" id="IPR016040">
    <property type="entry name" value="NAD(P)-bd_dom"/>
</dbReference>
<evidence type="ECO:0000313" key="3">
    <source>
        <dbReference type="EMBL" id="KOF13473.1"/>
    </source>
</evidence>
<keyword evidence="1" id="KW-0812">Transmembrane</keyword>
<feature type="transmembrane region" description="Helical" evidence="1">
    <location>
        <begin position="354"/>
        <end position="372"/>
    </location>
</feature>
<feature type="transmembrane region" description="Helical" evidence="1">
    <location>
        <begin position="379"/>
        <end position="397"/>
    </location>
</feature>
<dbReference type="InterPro" id="IPR025695">
    <property type="entry name" value="DoxX-like"/>
</dbReference>
<protein>
    <submittedName>
        <fullName evidence="3">Oxidoreductase</fullName>
    </submittedName>
</protein>
<dbReference type="OrthoDB" id="5377001at2"/>
<dbReference type="GO" id="GO:0044877">
    <property type="term" value="F:protein-containing complex binding"/>
    <property type="evidence" value="ECO:0007669"/>
    <property type="project" value="TreeGrafter"/>
</dbReference>
<name>A0A0L8BFW0_ENSAD</name>
<dbReference type="Pfam" id="PF13781">
    <property type="entry name" value="DoxX_3"/>
    <property type="match status" value="1"/>
</dbReference>
<feature type="domain" description="NAD(P)-binding" evidence="2">
    <location>
        <begin position="7"/>
        <end position="150"/>
    </location>
</feature>
<dbReference type="Proteomes" id="UP000037425">
    <property type="component" value="Unassembled WGS sequence"/>
</dbReference>
<dbReference type="PATRIC" id="fig|106592.7.peg.5426"/>
<dbReference type="PANTHER" id="PTHR12126:SF11">
    <property type="entry name" value="NADH DEHYDROGENASE [UBIQUINONE] 1 ALPHA SUBCOMPLEX SUBUNIT 9, MITOCHONDRIAL"/>
    <property type="match status" value="1"/>
</dbReference>
<dbReference type="RefSeq" id="WP_053252693.1">
    <property type="nucleotide sequence ID" value="NZ_LGAP01000037.1"/>
</dbReference>
<dbReference type="AlphaFoldDB" id="A0A0L8BFW0"/>
<dbReference type="InterPro" id="IPR051207">
    <property type="entry name" value="ComplexI_NDUFA9_subunit"/>
</dbReference>
<keyword evidence="1" id="KW-0472">Membrane</keyword>
<evidence type="ECO:0000259" key="2">
    <source>
        <dbReference type="Pfam" id="PF13460"/>
    </source>
</evidence>
<accession>A0A0L8BFW0</accession>
<comment type="caution">
    <text evidence="3">The sequence shown here is derived from an EMBL/GenBank/DDBJ whole genome shotgun (WGS) entry which is preliminary data.</text>
</comment>
<keyword evidence="1" id="KW-1133">Transmembrane helix</keyword>
<organism evidence="3 4">
    <name type="scientific">Ensifer adhaerens</name>
    <name type="common">Sinorhizobium morelense</name>
    <dbReference type="NCBI Taxonomy" id="106592"/>
    <lineage>
        <taxon>Bacteria</taxon>
        <taxon>Pseudomonadati</taxon>
        <taxon>Pseudomonadota</taxon>
        <taxon>Alphaproteobacteria</taxon>
        <taxon>Hyphomicrobiales</taxon>
        <taxon>Rhizobiaceae</taxon>
        <taxon>Sinorhizobium/Ensifer group</taxon>
        <taxon>Ensifer</taxon>
    </lineage>
</organism>
<dbReference type="Pfam" id="PF13460">
    <property type="entry name" value="NAD_binding_10"/>
    <property type="match status" value="1"/>
</dbReference>
<evidence type="ECO:0000256" key="1">
    <source>
        <dbReference type="SAM" id="Phobius"/>
    </source>
</evidence>
<reference evidence="4" key="1">
    <citation type="submission" date="2015-07" db="EMBL/GenBank/DDBJ databases">
        <title>Whole genome sequence of an Ensifer adhaerens strain isolated from a cave pool in the Wind Cave National Park.</title>
        <authorList>
            <person name="Eng W.W.H."/>
            <person name="Gan H.M."/>
            <person name="Barton H.A."/>
            <person name="Savka M.A."/>
        </authorList>
    </citation>
    <scope>NUCLEOTIDE SEQUENCE [LARGE SCALE GENOMIC DNA]</scope>
    <source>
        <strain evidence="4">SD006</strain>
    </source>
</reference>
<feature type="transmembrane region" description="Helical" evidence="1">
    <location>
        <begin position="409"/>
        <end position="426"/>
    </location>
</feature>